<dbReference type="Proteomes" id="UP000618445">
    <property type="component" value="Unassembled WGS sequence"/>
</dbReference>
<evidence type="ECO:0000313" key="1">
    <source>
        <dbReference type="EMBL" id="MBD2316632.1"/>
    </source>
</evidence>
<comment type="caution">
    <text evidence="1">The sequence shown here is derived from an EMBL/GenBank/DDBJ whole genome shotgun (WGS) entry which is preliminary data.</text>
</comment>
<organism evidence="1 2">
    <name type="scientific">Phormidium tenue FACHB-1050</name>
    <dbReference type="NCBI Taxonomy" id="2692857"/>
    <lineage>
        <taxon>Bacteria</taxon>
        <taxon>Bacillati</taxon>
        <taxon>Cyanobacteriota</taxon>
        <taxon>Cyanophyceae</taxon>
        <taxon>Oscillatoriophycideae</taxon>
        <taxon>Oscillatoriales</taxon>
        <taxon>Oscillatoriaceae</taxon>
        <taxon>Phormidium</taxon>
    </lineage>
</organism>
<dbReference type="EMBL" id="JACJQY010000008">
    <property type="protein sequence ID" value="MBD2316632.1"/>
    <property type="molecule type" value="Genomic_DNA"/>
</dbReference>
<sequence>MPTIRMMVITDQIAGHEKAISAYTQAIADLTLQAKEDPLIDTLINQYVAIVRLLIKEWKEMRHEICNISNRNFDFSPTYGGDRLFPRSAHLQRSAIASSNTKSTL</sequence>
<keyword evidence="2" id="KW-1185">Reference proteome</keyword>
<gene>
    <name evidence="1" type="ORF">H6G05_07200</name>
</gene>
<name>A0ABR8C798_9CYAN</name>
<reference evidence="1 2" key="1">
    <citation type="journal article" date="2020" name="ISME J.">
        <title>Comparative genomics reveals insights into cyanobacterial evolution and habitat adaptation.</title>
        <authorList>
            <person name="Chen M.Y."/>
            <person name="Teng W.K."/>
            <person name="Zhao L."/>
            <person name="Hu C.X."/>
            <person name="Zhou Y.K."/>
            <person name="Han B.P."/>
            <person name="Song L.R."/>
            <person name="Shu W.S."/>
        </authorList>
    </citation>
    <scope>NUCLEOTIDE SEQUENCE [LARGE SCALE GENOMIC DNA]</scope>
    <source>
        <strain evidence="1 2">FACHB-1050</strain>
    </source>
</reference>
<proteinExistence type="predicted"/>
<protein>
    <submittedName>
        <fullName evidence="1">Uncharacterized protein</fullName>
    </submittedName>
</protein>
<accession>A0ABR8C798</accession>
<dbReference type="RefSeq" id="WP_190577520.1">
    <property type="nucleotide sequence ID" value="NZ_CAWPQU010000078.1"/>
</dbReference>
<evidence type="ECO:0000313" key="2">
    <source>
        <dbReference type="Proteomes" id="UP000618445"/>
    </source>
</evidence>